<dbReference type="Gene3D" id="1.10.1200.10">
    <property type="entry name" value="ACP-like"/>
    <property type="match status" value="1"/>
</dbReference>
<dbReference type="RefSeq" id="WP_202211843.1">
    <property type="nucleotide sequence ID" value="NZ_AP024136.1"/>
</dbReference>
<dbReference type="InterPro" id="IPR000873">
    <property type="entry name" value="AMP-dep_synth/lig_dom"/>
</dbReference>
<dbReference type="InterPro" id="IPR010071">
    <property type="entry name" value="AA_adenyl_dom"/>
</dbReference>
<dbReference type="Pfam" id="PF00501">
    <property type="entry name" value="AMP-binding"/>
    <property type="match status" value="1"/>
</dbReference>
<dbReference type="InterPro" id="IPR020845">
    <property type="entry name" value="AMP-binding_CS"/>
</dbReference>
<proteinExistence type="predicted"/>
<dbReference type="PROSITE" id="PS50075">
    <property type="entry name" value="CARRIER"/>
    <property type="match status" value="1"/>
</dbReference>
<organism evidence="1 2">
    <name type="scientific">Aeromonas caviae</name>
    <name type="common">Aeromonas punctata</name>
    <dbReference type="NCBI Taxonomy" id="648"/>
    <lineage>
        <taxon>Bacteria</taxon>
        <taxon>Pseudomonadati</taxon>
        <taxon>Pseudomonadota</taxon>
        <taxon>Gammaproteobacteria</taxon>
        <taxon>Aeromonadales</taxon>
        <taxon>Aeromonadaceae</taxon>
        <taxon>Aeromonas</taxon>
    </lineage>
</organism>
<dbReference type="GO" id="GO:0031177">
    <property type="term" value="F:phosphopantetheine binding"/>
    <property type="evidence" value="ECO:0007669"/>
    <property type="project" value="InterPro"/>
</dbReference>
<dbReference type="PANTHER" id="PTHR45527:SF1">
    <property type="entry name" value="FATTY ACID SYNTHASE"/>
    <property type="match status" value="1"/>
</dbReference>
<dbReference type="EMBL" id="BPNN01000071">
    <property type="protein sequence ID" value="GJA65034.1"/>
    <property type="molecule type" value="Genomic_DNA"/>
</dbReference>
<dbReference type="InterPro" id="IPR025110">
    <property type="entry name" value="AMP-bd_C"/>
</dbReference>
<gene>
    <name evidence="1" type="ORF">KAM351_36450</name>
</gene>
<dbReference type="GO" id="GO:0044550">
    <property type="term" value="P:secondary metabolite biosynthetic process"/>
    <property type="evidence" value="ECO:0007669"/>
    <property type="project" value="TreeGrafter"/>
</dbReference>
<dbReference type="SUPFAM" id="SSF56801">
    <property type="entry name" value="Acetyl-CoA synthetase-like"/>
    <property type="match status" value="1"/>
</dbReference>
<comment type="caution">
    <text evidence="1">The sequence shown here is derived from an EMBL/GenBank/DDBJ whole genome shotgun (WGS) entry which is preliminary data.</text>
</comment>
<reference evidence="1" key="1">
    <citation type="submission" date="2021-07" db="EMBL/GenBank/DDBJ databases">
        <title>Draft genome sequence of carbapenem-resistant Aeromonas spp. in Japan.</title>
        <authorList>
            <person name="Maehana S."/>
            <person name="Suzuki M."/>
            <person name="Kitasato H."/>
        </authorList>
    </citation>
    <scope>NUCLEOTIDE SEQUENCE</scope>
    <source>
        <strain evidence="1">KAM351</strain>
    </source>
</reference>
<dbReference type="SMART" id="SM00823">
    <property type="entry name" value="PKS_PP"/>
    <property type="match status" value="1"/>
</dbReference>
<dbReference type="Pfam" id="PF13193">
    <property type="entry name" value="AMP-binding_C"/>
    <property type="match status" value="1"/>
</dbReference>
<sequence>MNRFPLTIPQQGLWSGHLLNDDKAMFNTAECIAFDGKVEAAVLAAALAKAVGECEALKGYFEDDKEAVCFVSHELPLAYEEISLEHDDETLARAWAWADLRRPFELTQEAPCRFALLRGPGRDYLYSCVHHIALDGFGTTLLFQRIAELYAEGLAGEMNSPSPFGSLAEVLAEEASREQSGKNAAARAFWQEQLHGWPEVKSFGETRAPIAAEFIRESRPLPAALWQSLTGFADEHKLGWPDLLLAGLSAQLSLSSGQDKTLLGLMMMNRIGSASLTVPCMQMNITPLALELEEGLSLAEAAGAVAKAKRGVRKHQHYRYELLRRDLGLVGGDKRLFGPLVNIMPFDHARRFGPLSAHILNISAGPVEDLTIEVQVGVDGQPRLDLDANPGCYCQADLAVIADTLFALLGRWLAEPAQTLGALKADWLAEQRASALIAGPAHEALQVRPVLEALCHFAAQTPEKVALEQGEARFSYEALLARSEQMAAALQAAGVAPGDKVGVMLARTPQAIFAQLAVLLAGAVYVPLDPEQPLERQGHILRLGEVKTLITQAEYRHKLASLFEGRTLLVGDLLAGDLVSDNRLNQPAAGRAVAYLMFTSGSTGLPKGVAVSHGALDHFAAAARCRYHLDEEARMLQFAPFNFDASIEEVFATLSAGATLVLRTDALLESMPAFATGVEQMGITHLDLPTAFWNEWVVALTAGQAHIPANLATVIIGGEAVYPEQLAQWQRQGRSDVRLFNTYGPTETTVVVTTQELQQEDPSQAQLPIGLPMPGMQALILGAGEQPAEEGELVLLGPQLANGYVGSAQSANVQSAQGGFGTLRVGAEQMPVYRTGDRVRLVAGRLVYLGRRDNEFKISGYRIQPGEVEAQLLALPGVDEACVQGVSIGSVRRLVAFVAGSERDSRVIKAQLARVLPAAMIPTDYRHYDQLPRTGSNKLDRKALLAAYQAGGEALTLGSETANRVGAIWQQILGLATMAPADNFFELGGQSLQTIQIVNRLGAEFGVQVKVSDVFDHPRLDDFCRFLDGLLAEDEESVEMVW</sequence>
<dbReference type="Gene3D" id="2.30.38.10">
    <property type="entry name" value="Luciferase, Domain 3"/>
    <property type="match status" value="1"/>
</dbReference>
<dbReference type="GO" id="GO:0005737">
    <property type="term" value="C:cytoplasm"/>
    <property type="evidence" value="ECO:0007669"/>
    <property type="project" value="TreeGrafter"/>
</dbReference>
<dbReference type="Gene3D" id="3.30.559.30">
    <property type="entry name" value="Nonribosomal peptide synthetase, condensation domain"/>
    <property type="match status" value="1"/>
</dbReference>
<dbReference type="InterPro" id="IPR020806">
    <property type="entry name" value="PKS_PP-bd"/>
</dbReference>
<dbReference type="Proteomes" id="UP000886934">
    <property type="component" value="Unassembled WGS sequence"/>
</dbReference>
<dbReference type="PANTHER" id="PTHR45527">
    <property type="entry name" value="NONRIBOSOMAL PEPTIDE SYNTHETASE"/>
    <property type="match status" value="1"/>
</dbReference>
<dbReference type="Gene3D" id="3.30.300.30">
    <property type="match status" value="1"/>
</dbReference>
<dbReference type="InterPro" id="IPR009081">
    <property type="entry name" value="PP-bd_ACP"/>
</dbReference>
<accession>A0A7I8HYX7</accession>
<dbReference type="Gene3D" id="3.30.559.10">
    <property type="entry name" value="Chloramphenicol acetyltransferase-like domain"/>
    <property type="match status" value="1"/>
</dbReference>
<dbReference type="GO" id="GO:0043041">
    <property type="term" value="P:amino acid activation for nonribosomal peptide biosynthetic process"/>
    <property type="evidence" value="ECO:0007669"/>
    <property type="project" value="TreeGrafter"/>
</dbReference>
<dbReference type="PROSITE" id="PS00455">
    <property type="entry name" value="AMP_BINDING"/>
    <property type="match status" value="1"/>
</dbReference>
<evidence type="ECO:0000313" key="2">
    <source>
        <dbReference type="Proteomes" id="UP000886934"/>
    </source>
</evidence>
<dbReference type="SUPFAM" id="SSF47336">
    <property type="entry name" value="ACP-like"/>
    <property type="match status" value="1"/>
</dbReference>
<protein>
    <submittedName>
        <fullName evidence="1">Non-ribosomal peptide synthetase</fullName>
    </submittedName>
</protein>
<dbReference type="InterPro" id="IPR001242">
    <property type="entry name" value="Condensation_dom"/>
</dbReference>
<dbReference type="Pfam" id="PF00550">
    <property type="entry name" value="PP-binding"/>
    <property type="match status" value="1"/>
</dbReference>
<dbReference type="AlphaFoldDB" id="A0A7I8HYX7"/>
<dbReference type="InterPro" id="IPR045851">
    <property type="entry name" value="AMP-bd_C_sf"/>
</dbReference>
<dbReference type="NCBIfam" id="TIGR01733">
    <property type="entry name" value="AA-adenyl-dom"/>
    <property type="match status" value="1"/>
</dbReference>
<dbReference type="InterPro" id="IPR023213">
    <property type="entry name" value="CAT-like_dom_sf"/>
</dbReference>
<dbReference type="Gene3D" id="3.40.50.980">
    <property type="match status" value="2"/>
</dbReference>
<dbReference type="SUPFAM" id="SSF52777">
    <property type="entry name" value="CoA-dependent acyltransferases"/>
    <property type="match status" value="2"/>
</dbReference>
<dbReference type="Pfam" id="PF00668">
    <property type="entry name" value="Condensation"/>
    <property type="match status" value="1"/>
</dbReference>
<dbReference type="GO" id="GO:0003824">
    <property type="term" value="F:catalytic activity"/>
    <property type="evidence" value="ECO:0007669"/>
    <property type="project" value="InterPro"/>
</dbReference>
<evidence type="ECO:0000313" key="1">
    <source>
        <dbReference type="EMBL" id="GJA65034.1"/>
    </source>
</evidence>
<dbReference type="CDD" id="cd05930">
    <property type="entry name" value="A_NRPS"/>
    <property type="match status" value="1"/>
</dbReference>
<dbReference type="InterPro" id="IPR036736">
    <property type="entry name" value="ACP-like_sf"/>
</dbReference>
<name>A0A7I8HYX7_AERCA</name>